<reference evidence="1" key="2">
    <citation type="submission" date="2020-10" db="EMBL/GenBank/DDBJ databases">
        <authorList>
            <consortium name="NCBI Pathogen Detection Project"/>
        </authorList>
    </citation>
    <scope>NUCLEOTIDE SEQUENCE</scope>
    <source>
        <strain evidence="1">CAVp300</strain>
    </source>
</reference>
<accession>A0A9P3TB86</accession>
<dbReference type="AlphaFoldDB" id="A0A9P3TB86"/>
<dbReference type="RefSeq" id="WP_052958880.1">
    <property type="nucleotide sequence ID" value="NZ_CABMNU010000005.1"/>
</dbReference>
<gene>
    <name evidence="1" type="ORF">I8531_004747</name>
</gene>
<proteinExistence type="predicted"/>
<evidence type="ECO:0000313" key="1">
    <source>
        <dbReference type="EMBL" id="HAT3584368.1"/>
    </source>
</evidence>
<dbReference type="InterPro" id="IPR004929">
    <property type="entry name" value="I-spanin"/>
</dbReference>
<protein>
    <submittedName>
        <fullName evidence="1">Lysis protein</fullName>
    </submittedName>
</protein>
<dbReference type="GO" id="GO:0044659">
    <property type="term" value="P:viral release from host cell by cytolysis"/>
    <property type="evidence" value="ECO:0007669"/>
    <property type="project" value="InterPro"/>
</dbReference>
<dbReference type="Pfam" id="PF03245">
    <property type="entry name" value="Phage_lysis"/>
    <property type="match status" value="1"/>
</dbReference>
<evidence type="ECO:0000313" key="2">
    <source>
        <dbReference type="Proteomes" id="UP000867740"/>
    </source>
</evidence>
<organism evidence="1 2">
    <name type="scientific">Kluyvera intermedia</name>
    <name type="common">Enterobacter intermedius</name>
    <dbReference type="NCBI Taxonomy" id="61648"/>
    <lineage>
        <taxon>Bacteria</taxon>
        <taxon>Pseudomonadati</taxon>
        <taxon>Pseudomonadota</taxon>
        <taxon>Gammaproteobacteria</taxon>
        <taxon>Enterobacterales</taxon>
        <taxon>Enterobacteriaceae</taxon>
        <taxon>Kluyvera</taxon>
    </lineage>
</organism>
<reference evidence="1" key="1">
    <citation type="journal article" date="2018" name="Genome Biol.">
        <title>SKESA: strategic k-mer extension for scrupulous assemblies.</title>
        <authorList>
            <person name="Souvorov A."/>
            <person name="Agarwala R."/>
            <person name="Lipman D.J."/>
        </authorList>
    </citation>
    <scope>NUCLEOTIDE SEQUENCE</scope>
    <source>
        <strain evidence="1">CAVp300</strain>
    </source>
</reference>
<dbReference type="Proteomes" id="UP000867740">
    <property type="component" value="Unassembled WGS sequence"/>
</dbReference>
<name>A0A9P3TB86_KLUIN</name>
<sequence length="180" mass="19561">MNITSLFQPGWKWCGIALLLGALLGAWSSWWVTDNKFTADIATLNKQHSDALKAISDEATKQTVDTLQKQQTFAKTVSASDQKNTQELNDALAKNQALRDDITTGNQRLRFANAKLATCQLAADTAKRASSLDNAASVEISPEAGRNILDIRAGIISDQQKLKALQDYIRAGQDAGVITK</sequence>
<dbReference type="EMBL" id="DACSUM010000055">
    <property type="protein sequence ID" value="HAT3584368.1"/>
    <property type="molecule type" value="Genomic_DNA"/>
</dbReference>
<comment type="caution">
    <text evidence="1">The sequence shown here is derived from an EMBL/GenBank/DDBJ whole genome shotgun (WGS) entry which is preliminary data.</text>
</comment>